<dbReference type="PANTHER" id="PTHR46285">
    <property type="entry name" value="PROTEINASE INHIBITOR I4, SERPIN (DUF716)-RELATED"/>
    <property type="match status" value="1"/>
</dbReference>
<feature type="transmembrane region" description="Helical" evidence="6">
    <location>
        <begin position="148"/>
        <end position="169"/>
    </location>
</feature>
<dbReference type="InterPro" id="IPR006904">
    <property type="entry name" value="DUF716"/>
</dbReference>
<protein>
    <recommendedName>
        <fullName evidence="9">Transmembrane protein 45B</fullName>
    </recommendedName>
</protein>
<dbReference type="Gramene" id="PHT93107">
    <property type="protein sequence ID" value="PHT93107"/>
    <property type="gene ID" value="T459_00989"/>
</dbReference>
<organism evidence="7 8">
    <name type="scientific">Capsicum annuum</name>
    <name type="common">Capsicum pepper</name>
    <dbReference type="NCBI Taxonomy" id="4072"/>
    <lineage>
        <taxon>Eukaryota</taxon>
        <taxon>Viridiplantae</taxon>
        <taxon>Streptophyta</taxon>
        <taxon>Embryophyta</taxon>
        <taxon>Tracheophyta</taxon>
        <taxon>Spermatophyta</taxon>
        <taxon>Magnoliopsida</taxon>
        <taxon>eudicotyledons</taxon>
        <taxon>Gunneridae</taxon>
        <taxon>Pentapetalae</taxon>
        <taxon>asterids</taxon>
        <taxon>lamiids</taxon>
        <taxon>Solanales</taxon>
        <taxon>Solanaceae</taxon>
        <taxon>Solanoideae</taxon>
        <taxon>Capsiceae</taxon>
        <taxon>Capsicum</taxon>
    </lineage>
</organism>
<gene>
    <name evidence="7" type="ORF">T459_00989</name>
</gene>
<evidence type="ECO:0000256" key="5">
    <source>
        <dbReference type="ARBA" id="ARBA00023136"/>
    </source>
</evidence>
<keyword evidence="3 6" id="KW-0812">Transmembrane</keyword>
<evidence type="ECO:0000256" key="4">
    <source>
        <dbReference type="ARBA" id="ARBA00022989"/>
    </source>
</evidence>
<feature type="transmembrane region" description="Helical" evidence="6">
    <location>
        <begin position="176"/>
        <end position="199"/>
    </location>
</feature>
<dbReference type="OrthoDB" id="551896at2759"/>
<sequence length="295" mass="33177">MGTFLGHLVPGLALALLGFWHTISTIRSNYQNGTTKFRSRFWYPFNSPLPTLQHIDLFLVLFLSLFCIAIQFIDFPSLHLSFKLHNVEHATIFLHLTVFAGFTLLAEISNLTEILHGMLGILATSIFGQELFLLHYHSTDHVGLEGHYHWLLQLVVGVSLMSALVVTCFPSCFPAALVLPISVIFQGVWFMNMGFNLWFPHFIPQGCVMQSSEGHESSVHGAIICQTDEADLRARAMANLQFSWVLAAILFLVAGISLIFARNRADRTLLSKYEQLQSRGRDKPVTINCLKQTTK</sequence>
<comment type="similarity">
    <text evidence="2">Belongs to the TMEM45 family.</text>
</comment>
<proteinExistence type="inferred from homology"/>
<evidence type="ECO:0000313" key="8">
    <source>
        <dbReference type="Proteomes" id="UP000222542"/>
    </source>
</evidence>
<accession>A0A1U8GKJ5</accession>
<dbReference type="AlphaFoldDB" id="A0A1U8GKJ5"/>
<comment type="subcellular location">
    <subcellularLocation>
        <location evidence="1">Membrane</location>
        <topology evidence="1">Multi-pass membrane protein</topology>
    </subcellularLocation>
</comment>
<feature type="transmembrane region" description="Helical" evidence="6">
    <location>
        <begin position="92"/>
        <end position="111"/>
    </location>
</feature>
<evidence type="ECO:0000313" key="7">
    <source>
        <dbReference type="EMBL" id="PHT93107.1"/>
    </source>
</evidence>
<feature type="transmembrane region" description="Helical" evidence="6">
    <location>
        <begin position="12"/>
        <end position="30"/>
    </location>
</feature>
<dbReference type="Pfam" id="PF04819">
    <property type="entry name" value="DUF716"/>
    <property type="match status" value="1"/>
</dbReference>
<name>A0A1U8GKJ5_CAPAN</name>
<reference evidence="7 8" key="1">
    <citation type="journal article" date="2014" name="Nat. Genet.">
        <title>Genome sequence of the hot pepper provides insights into the evolution of pungency in Capsicum species.</title>
        <authorList>
            <person name="Kim S."/>
            <person name="Park M."/>
            <person name="Yeom S.I."/>
            <person name="Kim Y.M."/>
            <person name="Lee J.M."/>
            <person name="Lee H.A."/>
            <person name="Seo E."/>
            <person name="Choi J."/>
            <person name="Cheong K."/>
            <person name="Kim K.T."/>
            <person name="Jung K."/>
            <person name="Lee G.W."/>
            <person name="Oh S.K."/>
            <person name="Bae C."/>
            <person name="Kim S.B."/>
            <person name="Lee H.Y."/>
            <person name="Kim S.Y."/>
            <person name="Kim M.S."/>
            <person name="Kang B.C."/>
            <person name="Jo Y.D."/>
            <person name="Yang H.B."/>
            <person name="Jeong H.J."/>
            <person name="Kang W.H."/>
            <person name="Kwon J.K."/>
            <person name="Shin C."/>
            <person name="Lim J.Y."/>
            <person name="Park J.H."/>
            <person name="Huh J.H."/>
            <person name="Kim J.S."/>
            <person name="Kim B.D."/>
            <person name="Cohen O."/>
            <person name="Paran I."/>
            <person name="Suh M.C."/>
            <person name="Lee S.B."/>
            <person name="Kim Y.K."/>
            <person name="Shin Y."/>
            <person name="Noh S.J."/>
            <person name="Park J."/>
            <person name="Seo Y.S."/>
            <person name="Kwon S.Y."/>
            <person name="Kim H.A."/>
            <person name="Park J.M."/>
            <person name="Kim H.J."/>
            <person name="Choi S.B."/>
            <person name="Bosland P.W."/>
            <person name="Reeves G."/>
            <person name="Jo S.H."/>
            <person name="Lee B.W."/>
            <person name="Cho H.T."/>
            <person name="Choi H.S."/>
            <person name="Lee M.S."/>
            <person name="Yu Y."/>
            <person name="Do Choi Y."/>
            <person name="Park B.S."/>
            <person name="van Deynze A."/>
            <person name="Ashrafi H."/>
            <person name="Hill T."/>
            <person name="Kim W.T."/>
            <person name="Pai H.S."/>
            <person name="Ahn H.K."/>
            <person name="Yeam I."/>
            <person name="Giovannoni J.J."/>
            <person name="Rose J.K."/>
            <person name="Sorensen I."/>
            <person name="Lee S.J."/>
            <person name="Kim R.W."/>
            <person name="Choi I.Y."/>
            <person name="Choi B.S."/>
            <person name="Lim J.S."/>
            <person name="Lee Y.H."/>
            <person name="Choi D."/>
        </authorList>
    </citation>
    <scope>NUCLEOTIDE SEQUENCE [LARGE SCALE GENOMIC DNA]</scope>
    <source>
        <strain evidence="8">cv. CM334</strain>
    </source>
</reference>
<evidence type="ECO:0000256" key="2">
    <source>
        <dbReference type="ARBA" id="ARBA00006948"/>
    </source>
</evidence>
<comment type="caution">
    <text evidence="7">The sequence shown here is derived from an EMBL/GenBank/DDBJ whole genome shotgun (WGS) entry which is preliminary data.</text>
</comment>
<reference evidence="7 8" key="2">
    <citation type="journal article" date="2017" name="Genome Biol.">
        <title>New reference genome sequences of hot pepper reveal the massive evolution of plant disease-resistance genes by retroduplication.</title>
        <authorList>
            <person name="Kim S."/>
            <person name="Park J."/>
            <person name="Yeom S.I."/>
            <person name="Kim Y.M."/>
            <person name="Seo E."/>
            <person name="Kim K.T."/>
            <person name="Kim M.S."/>
            <person name="Lee J.M."/>
            <person name="Cheong K."/>
            <person name="Shin H.S."/>
            <person name="Kim S.B."/>
            <person name="Han K."/>
            <person name="Lee J."/>
            <person name="Park M."/>
            <person name="Lee H.A."/>
            <person name="Lee H.Y."/>
            <person name="Lee Y."/>
            <person name="Oh S."/>
            <person name="Lee J.H."/>
            <person name="Choi E."/>
            <person name="Choi E."/>
            <person name="Lee S.E."/>
            <person name="Jeon J."/>
            <person name="Kim H."/>
            <person name="Choi G."/>
            <person name="Song H."/>
            <person name="Lee J."/>
            <person name="Lee S.C."/>
            <person name="Kwon J.K."/>
            <person name="Lee H.Y."/>
            <person name="Koo N."/>
            <person name="Hong Y."/>
            <person name="Kim R.W."/>
            <person name="Kang W.H."/>
            <person name="Huh J.H."/>
            <person name="Kang B.C."/>
            <person name="Yang T.J."/>
            <person name="Lee Y.H."/>
            <person name="Bennetzen J.L."/>
            <person name="Choi D."/>
        </authorList>
    </citation>
    <scope>NUCLEOTIDE SEQUENCE [LARGE SCALE GENOMIC DNA]</scope>
    <source>
        <strain evidence="8">cv. CM334</strain>
    </source>
</reference>
<keyword evidence="5 6" id="KW-0472">Membrane</keyword>
<keyword evidence="4 6" id="KW-1133">Transmembrane helix</keyword>
<dbReference type="Proteomes" id="UP000222542">
    <property type="component" value="Unassembled WGS sequence"/>
</dbReference>
<dbReference type="EMBL" id="AYRZ02000001">
    <property type="protein sequence ID" value="PHT93107.1"/>
    <property type="molecule type" value="Genomic_DNA"/>
</dbReference>
<dbReference type="OMA" id="WHTINTI"/>
<dbReference type="KEGG" id="cann:107869904"/>
<evidence type="ECO:0008006" key="9">
    <source>
        <dbReference type="Google" id="ProtNLM"/>
    </source>
</evidence>
<feature type="transmembrane region" description="Helical" evidence="6">
    <location>
        <begin position="51"/>
        <end position="72"/>
    </location>
</feature>
<feature type="transmembrane region" description="Helical" evidence="6">
    <location>
        <begin position="118"/>
        <end position="136"/>
    </location>
</feature>
<evidence type="ECO:0000256" key="1">
    <source>
        <dbReference type="ARBA" id="ARBA00004141"/>
    </source>
</evidence>
<keyword evidence="8" id="KW-1185">Reference proteome</keyword>
<dbReference type="GO" id="GO:0016020">
    <property type="term" value="C:membrane"/>
    <property type="evidence" value="ECO:0007669"/>
    <property type="project" value="UniProtKB-SubCell"/>
</dbReference>
<feature type="transmembrane region" description="Helical" evidence="6">
    <location>
        <begin position="242"/>
        <end position="261"/>
    </location>
</feature>
<dbReference type="SMR" id="A0A1U8GKJ5"/>
<evidence type="ECO:0000256" key="3">
    <source>
        <dbReference type="ARBA" id="ARBA00022692"/>
    </source>
</evidence>
<evidence type="ECO:0000256" key="6">
    <source>
        <dbReference type="SAM" id="Phobius"/>
    </source>
</evidence>
<dbReference type="PANTHER" id="PTHR46285:SF13">
    <property type="entry name" value="OS02G0167775 PROTEIN"/>
    <property type="match status" value="1"/>
</dbReference>